<dbReference type="Proteomes" id="UP000199040">
    <property type="component" value="Unassembled WGS sequence"/>
</dbReference>
<dbReference type="RefSeq" id="WP_092849889.1">
    <property type="nucleotide sequence ID" value="NZ_FOPY01000020.1"/>
</dbReference>
<dbReference type="PROSITE" id="PS51257">
    <property type="entry name" value="PROKAR_LIPOPROTEIN"/>
    <property type="match status" value="1"/>
</dbReference>
<evidence type="ECO:0000313" key="1">
    <source>
        <dbReference type="EMBL" id="SFI13195.1"/>
    </source>
</evidence>
<organism evidence="1 2">
    <name type="scientific">Modicisalibacter xianhensis</name>
    <dbReference type="NCBI Taxonomy" id="442341"/>
    <lineage>
        <taxon>Bacteria</taxon>
        <taxon>Pseudomonadati</taxon>
        <taxon>Pseudomonadota</taxon>
        <taxon>Gammaproteobacteria</taxon>
        <taxon>Oceanospirillales</taxon>
        <taxon>Halomonadaceae</taxon>
        <taxon>Modicisalibacter</taxon>
    </lineage>
</organism>
<dbReference type="Pfam" id="PF09676">
    <property type="entry name" value="TraV"/>
    <property type="match status" value="1"/>
</dbReference>
<dbReference type="STRING" id="442341.SAMN04487959_12024"/>
<protein>
    <submittedName>
        <fullName evidence="1">Type IV conjugative transfer system lipoprotein (TraV)</fullName>
    </submittedName>
</protein>
<gene>
    <name evidence="1" type="ORF">SAMN04487959_12024</name>
</gene>
<name>A0A1I3FPM1_9GAMM</name>
<keyword evidence="2" id="KW-1185">Reference proteome</keyword>
<sequence>MSLKLLIPLTALLFLGGCATVRHDCELGTECVGTGEVYEAAVANGGSSESVMDGHDDAADAEEEKIEQWRPYSGGGLTDQPVYQPGKPVRIWVAPWRGNDGILRSGEYLYVTLPDAWRYGQLREQGVGAGMIGPAPGVQHIAPRAPGASVNPYRIQPQMQIVPEN</sequence>
<accession>A0A1I3FPM1</accession>
<evidence type="ECO:0000313" key="2">
    <source>
        <dbReference type="Proteomes" id="UP000199040"/>
    </source>
</evidence>
<reference evidence="1 2" key="1">
    <citation type="submission" date="2016-10" db="EMBL/GenBank/DDBJ databases">
        <authorList>
            <person name="de Groot N.N."/>
        </authorList>
    </citation>
    <scope>NUCLEOTIDE SEQUENCE [LARGE SCALE GENOMIC DNA]</scope>
    <source>
        <strain evidence="1 2">CGMCC 1.6848</strain>
    </source>
</reference>
<proteinExistence type="predicted"/>
<keyword evidence="1" id="KW-0449">Lipoprotein</keyword>
<dbReference type="EMBL" id="FOPY01000020">
    <property type="protein sequence ID" value="SFI13195.1"/>
    <property type="molecule type" value="Genomic_DNA"/>
</dbReference>
<dbReference type="AlphaFoldDB" id="A0A1I3FPM1"/>
<dbReference type="InterPro" id="IPR014118">
    <property type="entry name" value="T4SS_TraV"/>
</dbReference>